<feature type="region of interest" description="Disordered" evidence="1">
    <location>
        <begin position="41"/>
        <end position="62"/>
    </location>
</feature>
<name>A0A422QST5_9RHOB</name>
<proteinExistence type="predicted"/>
<keyword evidence="3" id="KW-1185">Reference proteome</keyword>
<comment type="caution">
    <text evidence="2">The sequence shown here is derived from an EMBL/GenBank/DDBJ whole genome shotgun (WGS) entry which is preliminary data.</text>
</comment>
<evidence type="ECO:0000313" key="3">
    <source>
        <dbReference type="Proteomes" id="UP000238137"/>
    </source>
</evidence>
<evidence type="ECO:0000256" key="1">
    <source>
        <dbReference type="SAM" id="MobiDB-lite"/>
    </source>
</evidence>
<accession>A0A422QST5</accession>
<sequence length="62" mass="6938">MFKPKETIHDRTTAAAKQIVADAHERQVELGAQLKAARLKKEAAEATRPALDKRKSRKGSKR</sequence>
<feature type="compositionally biased region" description="Basic and acidic residues" evidence="1">
    <location>
        <begin position="41"/>
        <end position="53"/>
    </location>
</feature>
<evidence type="ECO:0000313" key="2">
    <source>
        <dbReference type="EMBL" id="RNF32872.1"/>
    </source>
</evidence>
<gene>
    <name evidence="2" type="ORF">A7A09_019855</name>
</gene>
<organism evidence="2 3">
    <name type="scientific">Paracoccus methylarcula</name>
    <dbReference type="NCBI Taxonomy" id="72022"/>
    <lineage>
        <taxon>Bacteria</taxon>
        <taxon>Pseudomonadati</taxon>
        <taxon>Pseudomonadota</taxon>
        <taxon>Alphaproteobacteria</taxon>
        <taxon>Rhodobacterales</taxon>
        <taxon>Paracoccaceae</taxon>
        <taxon>Paracoccus</taxon>
    </lineage>
</organism>
<dbReference type="AlphaFoldDB" id="A0A422QST5"/>
<reference evidence="2" key="1">
    <citation type="submission" date="2018-05" db="EMBL/GenBank/DDBJ databases">
        <title>Reclassification of Methylarcula marina and Methylarcula terricola as Paracoccus methylarcula sp.nov., comb.nov. and Paracoccus terricola comb.nov.</title>
        <authorList>
            <person name="Shmareva M.N."/>
            <person name="Doronina N.V."/>
            <person name="Vasilenko O.V."/>
            <person name="Tarlachkov S.V."/>
            <person name="Trotsenko Y.A."/>
        </authorList>
    </citation>
    <scope>NUCLEOTIDE SEQUENCE [LARGE SCALE GENOMIC DNA]</scope>
    <source>
        <strain evidence="2">VKM B-2159</strain>
    </source>
</reference>
<dbReference type="Proteomes" id="UP000238137">
    <property type="component" value="Unassembled WGS sequence"/>
</dbReference>
<dbReference type="EMBL" id="PXNQ02000017">
    <property type="protein sequence ID" value="RNF32872.1"/>
    <property type="molecule type" value="Genomic_DNA"/>
</dbReference>
<protein>
    <recommendedName>
        <fullName evidence="4">Transcriptional regulator</fullName>
    </recommendedName>
</protein>
<evidence type="ECO:0008006" key="4">
    <source>
        <dbReference type="Google" id="ProtNLM"/>
    </source>
</evidence>